<dbReference type="RefSeq" id="WP_311693267.1">
    <property type="nucleotide sequence ID" value="NZ_JAVRHL010000003.1"/>
</dbReference>
<reference evidence="8 9" key="1">
    <citation type="submission" date="2023-09" db="EMBL/GenBank/DDBJ databases">
        <authorList>
            <person name="Rey-Velasco X."/>
        </authorList>
    </citation>
    <scope>NUCLEOTIDE SEQUENCE [LARGE SCALE GENOMIC DNA]</scope>
    <source>
        <strain evidence="8 9">F158</strain>
    </source>
</reference>
<proteinExistence type="inferred from homology"/>
<evidence type="ECO:0000313" key="8">
    <source>
        <dbReference type="EMBL" id="MDT0684133.1"/>
    </source>
</evidence>
<feature type="transmembrane region" description="Helical" evidence="6">
    <location>
        <begin position="117"/>
        <end position="134"/>
    </location>
</feature>
<evidence type="ECO:0000256" key="2">
    <source>
        <dbReference type="ARBA" id="ARBA00007362"/>
    </source>
</evidence>
<dbReference type="SUPFAM" id="SSF103481">
    <property type="entry name" value="Multidrug resistance efflux transporter EmrE"/>
    <property type="match status" value="2"/>
</dbReference>
<dbReference type="InterPro" id="IPR037185">
    <property type="entry name" value="EmrE-like"/>
</dbReference>
<evidence type="ECO:0000256" key="3">
    <source>
        <dbReference type="ARBA" id="ARBA00022692"/>
    </source>
</evidence>
<organism evidence="8 9">
    <name type="scientific">Tropicimonas omnivorans</name>
    <dbReference type="NCBI Taxonomy" id="3075590"/>
    <lineage>
        <taxon>Bacteria</taxon>
        <taxon>Pseudomonadati</taxon>
        <taxon>Pseudomonadota</taxon>
        <taxon>Alphaproteobacteria</taxon>
        <taxon>Rhodobacterales</taxon>
        <taxon>Roseobacteraceae</taxon>
        <taxon>Tropicimonas</taxon>
    </lineage>
</organism>
<keyword evidence="4 6" id="KW-1133">Transmembrane helix</keyword>
<keyword evidence="5 6" id="KW-0472">Membrane</keyword>
<protein>
    <submittedName>
        <fullName evidence="8">DMT family transporter</fullName>
    </submittedName>
</protein>
<feature type="transmembrane region" description="Helical" evidence="6">
    <location>
        <begin position="291"/>
        <end position="307"/>
    </location>
</feature>
<feature type="domain" description="EamA" evidence="7">
    <location>
        <begin position="25"/>
        <end position="158"/>
    </location>
</feature>
<sequence length="317" mass="32965">MTASSKFAAAPRGAAGSGPSEMDLSGAGMLVAFSVLLGFNQVLIAVVNEGIQPIFAAGLRSLGAGLLLILWMRLRHGPVHLPKGTRAAGVLIAMCFTVEFVGLYIALDLTTVSRTSVIFYSMPLWLAVFSHLFLPGQRLGAPQWAGIGLAFCGVVVALTSRGDGSGGGEASLLGDLCALVGALGWSGIALCARGTALVRVPPHTQLLYQLGISAPILLAISPLFGPVLRDPDPLHWAGLGVQASFIAFGAYLFWLWILTRYRAAQVAAFSFLSPIFGAGLGWALLGEELGPSLGAALVLVCAGLILINRPARRPAPL</sequence>
<keyword evidence="3 6" id="KW-0812">Transmembrane</keyword>
<gene>
    <name evidence="8" type="ORF">RM543_15715</name>
</gene>
<keyword evidence="9" id="KW-1185">Reference proteome</keyword>
<comment type="subcellular location">
    <subcellularLocation>
        <location evidence="1">Membrane</location>
        <topology evidence="1">Multi-pass membrane protein</topology>
    </subcellularLocation>
</comment>
<dbReference type="PANTHER" id="PTHR32322">
    <property type="entry name" value="INNER MEMBRANE TRANSPORTER"/>
    <property type="match status" value="1"/>
</dbReference>
<dbReference type="Pfam" id="PF00892">
    <property type="entry name" value="EamA"/>
    <property type="match status" value="2"/>
</dbReference>
<evidence type="ECO:0000259" key="7">
    <source>
        <dbReference type="Pfam" id="PF00892"/>
    </source>
</evidence>
<feature type="transmembrane region" description="Helical" evidence="6">
    <location>
        <begin position="141"/>
        <end position="160"/>
    </location>
</feature>
<feature type="transmembrane region" description="Helical" evidence="6">
    <location>
        <begin position="172"/>
        <end position="194"/>
    </location>
</feature>
<dbReference type="InterPro" id="IPR000620">
    <property type="entry name" value="EamA_dom"/>
</dbReference>
<evidence type="ECO:0000313" key="9">
    <source>
        <dbReference type="Proteomes" id="UP001265259"/>
    </source>
</evidence>
<feature type="transmembrane region" description="Helical" evidence="6">
    <location>
        <begin position="234"/>
        <end position="254"/>
    </location>
</feature>
<dbReference type="PANTHER" id="PTHR32322:SF2">
    <property type="entry name" value="EAMA DOMAIN-CONTAINING PROTEIN"/>
    <property type="match status" value="1"/>
</dbReference>
<dbReference type="InterPro" id="IPR050638">
    <property type="entry name" value="AA-Vitamin_Transporters"/>
</dbReference>
<name>A0ABU3DKL2_9RHOB</name>
<evidence type="ECO:0000256" key="4">
    <source>
        <dbReference type="ARBA" id="ARBA00022989"/>
    </source>
</evidence>
<dbReference type="EMBL" id="JAVRHL010000003">
    <property type="protein sequence ID" value="MDT0684133.1"/>
    <property type="molecule type" value="Genomic_DNA"/>
</dbReference>
<feature type="transmembrane region" description="Helical" evidence="6">
    <location>
        <begin position="53"/>
        <end position="72"/>
    </location>
</feature>
<feature type="transmembrane region" description="Helical" evidence="6">
    <location>
        <begin position="84"/>
        <end position="105"/>
    </location>
</feature>
<accession>A0ABU3DKL2</accession>
<evidence type="ECO:0000256" key="1">
    <source>
        <dbReference type="ARBA" id="ARBA00004141"/>
    </source>
</evidence>
<comment type="caution">
    <text evidence="8">The sequence shown here is derived from an EMBL/GenBank/DDBJ whole genome shotgun (WGS) entry which is preliminary data.</text>
</comment>
<feature type="domain" description="EamA" evidence="7">
    <location>
        <begin position="173"/>
        <end position="308"/>
    </location>
</feature>
<evidence type="ECO:0000256" key="5">
    <source>
        <dbReference type="ARBA" id="ARBA00023136"/>
    </source>
</evidence>
<evidence type="ECO:0000256" key="6">
    <source>
        <dbReference type="SAM" id="Phobius"/>
    </source>
</evidence>
<comment type="similarity">
    <text evidence="2">Belongs to the EamA transporter family.</text>
</comment>
<dbReference type="Proteomes" id="UP001265259">
    <property type="component" value="Unassembled WGS sequence"/>
</dbReference>
<feature type="transmembrane region" description="Helical" evidence="6">
    <location>
        <begin position="206"/>
        <end position="228"/>
    </location>
</feature>
<feature type="transmembrane region" description="Helical" evidence="6">
    <location>
        <begin position="27"/>
        <end position="47"/>
    </location>
</feature>
<feature type="transmembrane region" description="Helical" evidence="6">
    <location>
        <begin position="266"/>
        <end position="285"/>
    </location>
</feature>